<gene>
    <name evidence="2" type="ORF">D7D52_20835</name>
</gene>
<dbReference type="AlphaFoldDB" id="A0A386ZQ17"/>
<name>A0A386ZQ17_9NOCA</name>
<protein>
    <submittedName>
        <fullName evidence="2">MerR family transcriptional regulator</fullName>
    </submittedName>
</protein>
<dbReference type="InterPro" id="IPR000551">
    <property type="entry name" value="MerR-type_HTH_dom"/>
</dbReference>
<organism evidence="2 3">
    <name type="scientific">Nocardia yunnanensis</name>
    <dbReference type="NCBI Taxonomy" id="2382165"/>
    <lineage>
        <taxon>Bacteria</taxon>
        <taxon>Bacillati</taxon>
        <taxon>Actinomycetota</taxon>
        <taxon>Actinomycetes</taxon>
        <taxon>Mycobacteriales</taxon>
        <taxon>Nocardiaceae</taxon>
        <taxon>Nocardia</taxon>
    </lineage>
</organism>
<dbReference type="InterPro" id="IPR036594">
    <property type="entry name" value="Meth_synthase_dom"/>
</dbReference>
<dbReference type="SMART" id="SM00422">
    <property type="entry name" value="HTH_MERR"/>
    <property type="match status" value="1"/>
</dbReference>
<dbReference type="Proteomes" id="UP000267164">
    <property type="component" value="Chromosome"/>
</dbReference>
<dbReference type="InterPro" id="IPR009061">
    <property type="entry name" value="DNA-bd_dom_put_sf"/>
</dbReference>
<dbReference type="OrthoDB" id="9800334at2"/>
<sequence length="286" mass="30565">MSHDYDPAALTEYTVGAVARLLDVPVATLRSWNLRYGIGPRQHRPGRTRYYTRGDLEVVLRMAALIRAGATPASAARAARVLLEPAPAPGDVGPLLAAAERMDVATLTGLVSAHLAHHGVCDTWNRLCRPAFERIVERQDAGEGYIDVEHLLSWAVATSLHRGLPPLTAREPRVLLACVEGEQHSLPLEVLRAALAEHRCAALLLGANLPMSALADALARRPRGCVVVLWAQRATTARVDQLEMAEGLGATVMPAGPGWPDIEAVGGRTQLSSLEDAVAVLAGEYA</sequence>
<dbReference type="GO" id="GO:0003677">
    <property type="term" value="F:DNA binding"/>
    <property type="evidence" value="ECO:0007669"/>
    <property type="project" value="InterPro"/>
</dbReference>
<feature type="domain" description="HTH merR-type" evidence="1">
    <location>
        <begin position="12"/>
        <end position="81"/>
    </location>
</feature>
<evidence type="ECO:0000259" key="1">
    <source>
        <dbReference type="PROSITE" id="PS50937"/>
    </source>
</evidence>
<dbReference type="Pfam" id="PF13411">
    <property type="entry name" value="MerR_1"/>
    <property type="match status" value="1"/>
</dbReference>
<dbReference type="PROSITE" id="PS50937">
    <property type="entry name" value="HTH_MERR_2"/>
    <property type="match status" value="1"/>
</dbReference>
<evidence type="ECO:0000313" key="3">
    <source>
        <dbReference type="Proteomes" id="UP000267164"/>
    </source>
</evidence>
<dbReference type="EMBL" id="CP032568">
    <property type="protein sequence ID" value="AYF79240.1"/>
    <property type="molecule type" value="Genomic_DNA"/>
</dbReference>
<dbReference type="KEGG" id="nyu:D7D52_20835"/>
<dbReference type="Gene3D" id="1.10.1240.10">
    <property type="entry name" value="Methionine synthase domain"/>
    <property type="match status" value="1"/>
</dbReference>
<dbReference type="SUPFAM" id="SSF46955">
    <property type="entry name" value="Putative DNA-binding domain"/>
    <property type="match status" value="1"/>
</dbReference>
<dbReference type="Gene3D" id="1.10.1660.10">
    <property type="match status" value="1"/>
</dbReference>
<keyword evidence="3" id="KW-1185">Reference proteome</keyword>
<accession>A0A386ZQ17</accession>
<proteinExistence type="predicted"/>
<evidence type="ECO:0000313" key="2">
    <source>
        <dbReference type="EMBL" id="AYF79240.1"/>
    </source>
</evidence>
<dbReference type="GO" id="GO:0006355">
    <property type="term" value="P:regulation of DNA-templated transcription"/>
    <property type="evidence" value="ECO:0007669"/>
    <property type="project" value="InterPro"/>
</dbReference>
<dbReference type="Gene3D" id="3.40.50.280">
    <property type="entry name" value="Cobalamin-binding domain"/>
    <property type="match status" value="1"/>
</dbReference>
<reference evidence="2 3" key="1">
    <citation type="submission" date="2018-09" db="EMBL/GenBank/DDBJ databases">
        <title>Nocardia yunnanensis sp. nov., an actinomycete isolated from a soil sample.</title>
        <authorList>
            <person name="Zhang J."/>
        </authorList>
    </citation>
    <scope>NUCLEOTIDE SEQUENCE [LARGE SCALE GENOMIC DNA]</scope>
    <source>
        <strain evidence="2 3">CFHS0054</strain>
    </source>
</reference>